<keyword evidence="4" id="KW-0548">Nucleotidyltransferase</keyword>
<dbReference type="InterPro" id="IPR000477">
    <property type="entry name" value="RT_dom"/>
</dbReference>
<dbReference type="PANTHER" id="PTHR37984">
    <property type="entry name" value="PROTEIN CBG26694"/>
    <property type="match status" value="1"/>
</dbReference>
<dbReference type="InterPro" id="IPR050951">
    <property type="entry name" value="Retrovirus_Pol_polyprotein"/>
</dbReference>
<dbReference type="FunFam" id="3.30.70.270:FF:000063">
    <property type="entry name" value="Zinc knuckle domaincontaining protein"/>
    <property type="match status" value="1"/>
</dbReference>
<keyword evidence="4" id="KW-0808">Transferase</keyword>
<dbReference type="Pfam" id="PF17919">
    <property type="entry name" value="RT_RNaseH_2"/>
    <property type="match status" value="1"/>
</dbReference>
<name>A0A5B6VHH4_9ROSI</name>
<dbReference type="Proteomes" id="UP000325315">
    <property type="component" value="Unassembled WGS sequence"/>
</dbReference>
<evidence type="ECO:0000259" key="3">
    <source>
        <dbReference type="Pfam" id="PF17919"/>
    </source>
</evidence>
<accession>A0A5B6VHH4</accession>
<keyword evidence="4" id="KW-0695">RNA-directed DNA polymerase</keyword>
<keyword evidence="5" id="KW-1185">Reference proteome</keyword>
<evidence type="ECO:0000313" key="4">
    <source>
        <dbReference type="EMBL" id="KAA3468477.1"/>
    </source>
</evidence>
<sequence>MLFGLKNAGITYQIAMVTLFHDMMRQKIEVYIDDMSAKPQTEKEHVQVLRKLFLRLRKFQLKLNLTKCTFGARSVSEKEIEIDPGKVKAIQEFPQSRTQKEVRGFLGRLNYIAQFISQLTEKCDPIFCLLKKHNPGMWDDECRKTFDKVKQYLSNTPVLSPPSLDKPLILYLIVFGHSMRCMLGQHDEIGKK</sequence>
<dbReference type="InterPro" id="IPR041577">
    <property type="entry name" value="RT_RNaseH_2"/>
</dbReference>
<feature type="domain" description="Reverse transcriptase" evidence="2">
    <location>
        <begin position="3"/>
        <end position="73"/>
    </location>
</feature>
<dbReference type="GO" id="GO:0003964">
    <property type="term" value="F:RNA-directed DNA polymerase activity"/>
    <property type="evidence" value="ECO:0007669"/>
    <property type="project" value="UniProtKB-KW"/>
</dbReference>
<dbReference type="Gene3D" id="3.30.70.270">
    <property type="match status" value="2"/>
</dbReference>
<dbReference type="AlphaFoldDB" id="A0A5B6VHH4"/>
<dbReference type="Pfam" id="PF00078">
    <property type="entry name" value="RVT_1"/>
    <property type="match status" value="1"/>
</dbReference>
<evidence type="ECO:0000313" key="5">
    <source>
        <dbReference type="Proteomes" id="UP000325315"/>
    </source>
</evidence>
<gene>
    <name evidence="4" type="ORF">EPI10_014368</name>
</gene>
<dbReference type="InterPro" id="IPR043128">
    <property type="entry name" value="Rev_trsase/Diguanyl_cyclase"/>
</dbReference>
<protein>
    <submittedName>
        <fullName evidence="4">RNA-directed DNA polymerase (Reverse transcriptase), Ribonuclease H</fullName>
    </submittedName>
</protein>
<dbReference type="OrthoDB" id="101614at2759"/>
<keyword evidence="1" id="KW-0511">Multifunctional enzyme</keyword>
<dbReference type="SUPFAM" id="SSF56672">
    <property type="entry name" value="DNA/RNA polymerases"/>
    <property type="match status" value="1"/>
</dbReference>
<dbReference type="PANTHER" id="PTHR37984:SF5">
    <property type="entry name" value="PROTEIN NYNRIN-LIKE"/>
    <property type="match status" value="1"/>
</dbReference>
<evidence type="ECO:0000256" key="1">
    <source>
        <dbReference type="ARBA" id="ARBA00023268"/>
    </source>
</evidence>
<proteinExistence type="predicted"/>
<organism evidence="4 5">
    <name type="scientific">Gossypium australe</name>
    <dbReference type="NCBI Taxonomy" id="47621"/>
    <lineage>
        <taxon>Eukaryota</taxon>
        <taxon>Viridiplantae</taxon>
        <taxon>Streptophyta</taxon>
        <taxon>Embryophyta</taxon>
        <taxon>Tracheophyta</taxon>
        <taxon>Spermatophyta</taxon>
        <taxon>Magnoliopsida</taxon>
        <taxon>eudicotyledons</taxon>
        <taxon>Gunneridae</taxon>
        <taxon>Pentapetalae</taxon>
        <taxon>rosids</taxon>
        <taxon>malvids</taxon>
        <taxon>Malvales</taxon>
        <taxon>Malvaceae</taxon>
        <taxon>Malvoideae</taxon>
        <taxon>Gossypium</taxon>
    </lineage>
</organism>
<comment type="caution">
    <text evidence="4">The sequence shown here is derived from an EMBL/GenBank/DDBJ whole genome shotgun (WGS) entry which is preliminary data.</text>
</comment>
<evidence type="ECO:0000259" key="2">
    <source>
        <dbReference type="Pfam" id="PF00078"/>
    </source>
</evidence>
<feature type="domain" description="Reverse transcriptase/retrotransposon-derived protein RNase H-like" evidence="3">
    <location>
        <begin position="138"/>
        <end position="188"/>
    </location>
</feature>
<dbReference type="EMBL" id="SMMG02000006">
    <property type="protein sequence ID" value="KAA3468477.1"/>
    <property type="molecule type" value="Genomic_DNA"/>
</dbReference>
<dbReference type="InterPro" id="IPR043502">
    <property type="entry name" value="DNA/RNA_pol_sf"/>
</dbReference>
<reference evidence="5" key="1">
    <citation type="journal article" date="2019" name="Plant Biotechnol. J.">
        <title>Genome sequencing of the Australian wild diploid species Gossypium australe highlights disease resistance and delayed gland morphogenesis.</title>
        <authorList>
            <person name="Cai Y."/>
            <person name="Cai X."/>
            <person name="Wang Q."/>
            <person name="Wang P."/>
            <person name="Zhang Y."/>
            <person name="Cai C."/>
            <person name="Xu Y."/>
            <person name="Wang K."/>
            <person name="Zhou Z."/>
            <person name="Wang C."/>
            <person name="Geng S."/>
            <person name="Li B."/>
            <person name="Dong Q."/>
            <person name="Hou Y."/>
            <person name="Wang H."/>
            <person name="Ai P."/>
            <person name="Liu Z."/>
            <person name="Yi F."/>
            <person name="Sun M."/>
            <person name="An G."/>
            <person name="Cheng J."/>
            <person name="Zhang Y."/>
            <person name="Shi Q."/>
            <person name="Xie Y."/>
            <person name="Shi X."/>
            <person name="Chang Y."/>
            <person name="Huang F."/>
            <person name="Chen Y."/>
            <person name="Hong S."/>
            <person name="Mi L."/>
            <person name="Sun Q."/>
            <person name="Zhang L."/>
            <person name="Zhou B."/>
            <person name="Peng R."/>
            <person name="Zhang X."/>
            <person name="Liu F."/>
        </authorList>
    </citation>
    <scope>NUCLEOTIDE SEQUENCE [LARGE SCALE GENOMIC DNA]</scope>
    <source>
        <strain evidence="5">cv. PA1801</strain>
    </source>
</reference>